<evidence type="ECO:0000256" key="1">
    <source>
        <dbReference type="SAM" id="MobiDB-lite"/>
    </source>
</evidence>
<evidence type="ECO:0000313" key="3">
    <source>
        <dbReference type="Proteomes" id="UP000466345"/>
    </source>
</evidence>
<dbReference type="EMBL" id="WEGJ01000104">
    <property type="protein sequence ID" value="MQY16936.1"/>
    <property type="molecule type" value="Genomic_DNA"/>
</dbReference>
<accession>A0A7K0CTW9</accession>
<feature type="compositionally biased region" description="Low complexity" evidence="1">
    <location>
        <begin position="11"/>
        <end position="21"/>
    </location>
</feature>
<proteinExistence type="predicted"/>
<dbReference type="AlphaFoldDB" id="A0A7K0CTW9"/>
<sequence>MPVADDPVKVTRSTRSSATSADPAGFPYPLTTFKTPGGSSASIASRPSIVTDAGVSSDGLMMHVLPHAIAGAIFHVAIISGKFHGLIAVTTPAGPNSLYA</sequence>
<feature type="region of interest" description="Disordered" evidence="1">
    <location>
        <begin position="1"/>
        <end position="29"/>
    </location>
</feature>
<keyword evidence="3" id="KW-1185">Reference proteome</keyword>
<reference evidence="2 3" key="1">
    <citation type="submission" date="2019-10" db="EMBL/GenBank/DDBJ databases">
        <title>Streptomyces smaragdinus sp. nov. and Streptomyces fabii sp. nov., isolated from the gut of fungus growing-termite Macrotermes natalensis.</title>
        <authorList>
            <person name="Schwitalla J."/>
            <person name="Benndorf R."/>
            <person name="Martin K."/>
            <person name="De Beer W."/>
            <person name="Kaster A.-K."/>
            <person name="Vollmers J."/>
            <person name="Poulsen M."/>
            <person name="Beemelmanns C."/>
        </authorList>
    </citation>
    <scope>NUCLEOTIDE SEQUENCE [LARGE SCALE GENOMIC DNA]</scope>
    <source>
        <strain evidence="2 3">RB5</strain>
    </source>
</reference>
<gene>
    <name evidence="2" type="ORF">SRB5_71410</name>
</gene>
<name>A0A7K0CTW9_9ACTN</name>
<comment type="caution">
    <text evidence="2">The sequence shown here is derived from an EMBL/GenBank/DDBJ whole genome shotgun (WGS) entry which is preliminary data.</text>
</comment>
<organism evidence="2 3">
    <name type="scientific">Streptomyces smaragdinus</name>
    <dbReference type="NCBI Taxonomy" id="2585196"/>
    <lineage>
        <taxon>Bacteria</taxon>
        <taxon>Bacillati</taxon>
        <taxon>Actinomycetota</taxon>
        <taxon>Actinomycetes</taxon>
        <taxon>Kitasatosporales</taxon>
        <taxon>Streptomycetaceae</taxon>
        <taxon>Streptomyces</taxon>
    </lineage>
</organism>
<evidence type="ECO:0000313" key="2">
    <source>
        <dbReference type="EMBL" id="MQY16936.1"/>
    </source>
</evidence>
<dbReference type="Proteomes" id="UP000466345">
    <property type="component" value="Unassembled WGS sequence"/>
</dbReference>
<protein>
    <submittedName>
        <fullName evidence="2">Uncharacterized protein</fullName>
    </submittedName>
</protein>